<keyword evidence="10" id="KW-0694">RNA-binding</keyword>
<evidence type="ECO:0000256" key="7">
    <source>
        <dbReference type="ARBA" id="ARBA00023128"/>
    </source>
</evidence>
<dbReference type="SUPFAM" id="SSF54928">
    <property type="entry name" value="RNA-binding domain, RBD"/>
    <property type="match status" value="1"/>
</dbReference>
<dbReference type="InterPro" id="IPR039627">
    <property type="entry name" value="Yme2_C"/>
</dbReference>
<comment type="caution">
    <text evidence="14">The sequence shown here is derived from an EMBL/GenBank/DDBJ whole genome shotgun (WGS) entry which is preliminary data.</text>
</comment>
<comment type="subcellular location">
    <subcellularLocation>
        <location evidence="1 10">Mitochondrion inner membrane</location>
        <topology evidence="1 10">Single-pass membrane protein</topology>
    </subcellularLocation>
</comment>
<evidence type="ECO:0000259" key="12">
    <source>
        <dbReference type="Pfam" id="PF00076"/>
    </source>
</evidence>
<name>A0A854QMK4_CRYNE</name>
<keyword evidence="5 10" id="KW-0999">Mitochondrion inner membrane</keyword>
<evidence type="ECO:0000256" key="4">
    <source>
        <dbReference type="ARBA" id="ARBA00022692"/>
    </source>
</evidence>
<dbReference type="InterPro" id="IPR018850">
    <property type="entry name" value="Mt_escape_2_C"/>
</dbReference>
<dbReference type="Pfam" id="PF10443">
    <property type="entry name" value="RNA12"/>
    <property type="match status" value="1"/>
</dbReference>
<keyword evidence="14" id="KW-0540">Nuclease</keyword>
<comment type="similarity">
    <text evidence="2 10">Belongs to the YME2 family.</text>
</comment>
<organism evidence="14 15">
    <name type="scientific">Cryptococcus neoformans Tu259-1</name>
    <dbReference type="NCBI Taxonomy" id="1230072"/>
    <lineage>
        <taxon>Eukaryota</taxon>
        <taxon>Fungi</taxon>
        <taxon>Dikarya</taxon>
        <taxon>Basidiomycota</taxon>
        <taxon>Agaricomycotina</taxon>
        <taxon>Tremellomycetes</taxon>
        <taxon>Tremellales</taxon>
        <taxon>Cryptococcaceae</taxon>
        <taxon>Cryptococcus</taxon>
        <taxon>Cryptococcus neoformans species complex</taxon>
    </lineage>
</organism>
<dbReference type="EMBL" id="AMKT01000025">
    <property type="protein sequence ID" value="OXG26103.1"/>
    <property type="molecule type" value="Genomic_DNA"/>
</dbReference>
<dbReference type="InterPro" id="IPR000504">
    <property type="entry name" value="RRM_dom"/>
</dbReference>
<dbReference type="InterPro" id="IPR035979">
    <property type="entry name" value="RBD_domain_sf"/>
</dbReference>
<evidence type="ECO:0000256" key="9">
    <source>
        <dbReference type="ARBA" id="ARBA00025276"/>
    </source>
</evidence>
<protein>
    <recommendedName>
        <fullName evidence="3 10">Mitochondrial escape protein 2</fullName>
    </recommendedName>
</protein>
<feature type="domain" description="Mitochondrial escape protein 2 C-terminal" evidence="13">
    <location>
        <begin position="445"/>
        <end position="976"/>
    </location>
</feature>
<feature type="compositionally biased region" description="Low complexity" evidence="11">
    <location>
        <begin position="771"/>
        <end position="785"/>
    </location>
</feature>
<accession>A0A854QMK4</accession>
<evidence type="ECO:0000256" key="1">
    <source>
        <dbReference type="ARBA" id="ARBA00004434"/>
    </source>
</evidence>
<dbReference type="OrthoDB" id="10267654at2759"/>
<evidence type="ECO:0000259" key="13">
    <source>
        <dbReference type="Pfam" id="PF10443"/>
    </source>
</evidence>
<dbReference type="SUPFAM" id="SSF52540">
    <property type="entry name" value="P-loop containing nucleoside triphosphate hydrolases"/>
    <property type="match status" value="1"/>
</dbReference>
<evidence type="ECO:0000256" key="10">
    <source>
        <dbReference type="RuleBase" id="RU367108"/>
    </source>
</evidence>
<dbReference type="Gene3D" id="3.40.50.300">
    <property type="entry name" value="P-loop containing nucleotide triphosphate hydrolases"/>
    <property type="match status" value="1"/>
</dbReference>
<dbReference type="GO" id="GO:0006397">
    <property type="term" value="P:mRNA processing"/>
    <property type="evidence" value="ECO:0007669"/>
    <property type="project" value="UniProtKB-UniRule"/>
</dbReference>
<evidence type="ECO:0000256" key="8">
    <source>
        <dbReference type="ARBA" id="ARBA00023136"/>
    </source>
</evidence>
<feature type="region of interest" description="Disordered" evidence="11">
    <location>
        <begin position="771"/>
        <end position="804"/>
    </location>
</feature>
<comment type="function">
    <text evidence="9 10">Plays a role in maintaining the mitochondrial genome and in controlling the mtDNA escape. Involved in the regulation of mtDNA nucleotide structure and number. May have a dispensable role in early maturation of pre-rRNA.</text>
</comment>
<evidence type="ECO:0000313" key="14">
    <source>
        <dbReference type="EMBL" id="OXG26103.1"/>
    </source>
</evidence>
<evidence type="ECO:0000313" key="15">
    <source>
        <dbReference type="Proteomes" id="UP000199727"/>
    </source>
</evidence>
<dbReference type="GO" id="GO:0004527">
    <property type="term" value="F:exonuclease activity"/>
    <property type="evidence" value="ECO:0007669"/>
    <property type="project" value="UniProtKB-KW"/>
</dbReference>
<keyword evidence="14" id="KW-0378">Hydrolase</keyword>
<dbReference type="InterPro" id="IPR027417">
    <property type="entry name" value="P-loop_NTPase"/>
</dbReference>
<keyword evidence="14" id="KW-0269">Exonuclease</keyword>
<evidence type="ECO:0000256" key="3">
    <source>
        <dbReference type="ARBA" id="ARBA00020222"/>
    </source>
</evidence>
<sequence length="1036" mass="113607">MIRSISLPLRYPNRILPLFRLRNHRISRSIHSDSSSALLSTPSSAPRSTASFYISNVFPIQLGRWDFRPSIASLIREEALLDHLHVIANDVKVHGFQVENWEVSRKDGGVFLHFSYTTPTEEQPSKEEEKVDEEKAARIGVESTPSSYTQNQPGRLFISPLEESAQKHGGWPSWLGNWWAQKKWHDDRKVPGHTLYSSRAEDGEDAAVNGDEGGLVKGSAGAVKGLQGAAGGGRVWVVKGKQWTEDMNRFPSNRLRVEFDGPDVSQEMLYTLFRPYGRLADIQPPTPVPAGSLRFASVSFSRLSPAAIAINALHGYSTPTNTADFTIRVLSSATDKPIPLSRLRLFYERPLKAHALRDWISSHPRLVLPVVAFLIGTLSYTFFDPIRAFFVRSKLEGVWDINEYSLIKTLRQKFVLPTSFGFLNSSAIETEDSEEAIGKNAWADRIEAEKGVEQWLAEYPSTFITITGPPGSGKSSLVTRVLKQQDKPAMVIDCEEIAKAKNDAGLVSALADQTGYYPVFSFMSSLSGLIDLAAVGLIGQKAGFSTPVDQQLRQMLEIVGGALKDVSTHAQKSHQEALQAQKDQVETDKIRQRKRQMIARGWHDGRLDCVAGNGLSELGVGDEPFEEQDWDCVPLGVPMGGNVAPIQGDTVLTSLTASTDKVESEKLELQTMASTELDVESETIKSLPIVVLKNFAQKTAKGDLWNVLAEWGASLVENKVAHVIVVTEGPTATKALTRALPAKPLNTVGLADADEVNALAYVRDKLRPHTAATTTTTTSNSTSTADDGIASQKPGSDPKAYTLSPEDSAQIAKLGGRMVDLENLVYKVRTGSKIKDAVDDIILRNVVELRKAAFGDDSEDAKALQWTRAQAWKVVSDLANKGEIPYNKMLQEFPFKGAEQSLKALEEHELVSVSYIDGRASMVKPGKPVFRYVFQALVNDPVFKSSCQIEYNNAIIAKSESDIKAYEQELMNLKNITTEGGSDALGVSGGWLGLGGNSAIRDRGKWLLDKMGGLVDKVGKLEKENAEMVKVLSSGR</sequence>
<dbReference type="Proteomes" id="UP000199727">
    <property type="component" value="Unassembled WGS sequence"/>
</dbReference>
<proteinExistence type="inferred from homology"/>
<keyword evidence="6" id="KW-1133">Transmembrane helix</keyword>
<keyword evidence="10" id="KW-0507">mRNA processing</keyword>
<dbReference type="GO" id="GO:0005743">
    <property type="term" value="C:mitochondrial inner membrane"/>
    <property type="evidence" value="ECO:0007669"/>
    <property type="project" value="UniProtKB-SubCell"/>
</dbReference>
<evidence type="ECO:0000256" key="11">
    <source>
        <dbReference type="SAM" id="MobiDB-lite"/>
    </source>
</evidence>
<gene>
    <name evidence="14" type="ORF">C361_01460</name>
</gene>
<dbReference type="PANTHER" id="PTHR32198:SF2">
    <property type="entry name" value="MITOCHONDRIAL ESCAPE PROTEIN 2"/>
    <property type="match status" value="1"/>
</dbReference>
<dbReference type="PANTHER" id="PTHR32198">
    <property type="entry name" value="MITOCHONDRIAL ESCAPE PROTEIN 2"/>
    <property type="match status" value="1"/>
</dbReference>
<dbReference type="GO" id="GO:0003723">
    <property type="term" value="F:RNA binding"/>
    <property type="evidence" value="ECO:0007669"/>
    <property type="project" value="UniProtKB-UniRule"/>
</dbReference>
<keyword evidence="8" id="KW-0472">Membrane</keyword>
<keyword evidence="4" id="KW-0812">Transmembrane</keyword>
<evidence type="ECO:0000256" key="6">
    <source>
        <dbReference type="ARBA" id="ARBA00022989"/>
    </source>
</evidence>
<dbReference type="Pfam" id="PF00076">
    <property type="entry name" value="RRM_1"/>
    <property type="match status" value="1"/>
</dbReference>
<keyword evidence="7 10" id="KW-0496">Mitochondrion</keyword>
<feature type="domain" description="RRM" evidence="12">
    <location>
        <begin position="262"/>
        <end position="318"/>
    </location>
</feature>
<reference evidence="14 15" key="1">
    <citation type="submission" date="2017-06" db="EMBL/GenBank/DDBJ databases">
        <title>Global population genomics of the pathogenic fungus Cryptococcus neoformans var. grubii.</title>
        <authorList>
            <person name="Cuomo C."/>
            <person name="Litvintseva A."/>
            <person name="Chen Y."/>
            <person name="Young S."/>
            <person name="Zeng Q."/>
            <person name="Chapman S."/>
            <person name="Gujja S."/>
            <person name="Saif S."/>
            <person name="Birren B."/>
        </authorList>
    </citation>
    <scope>NUCLEOTIDE SEQUENCE [LARGE SCALE GENOMIC DNA]</scope>
    <source>
        <strain evidence="14 15">Tu259-1</strain>
    </source>
</reference>
<dbReference type="AlphaFoldDB" id="A0A854QMK4"/>
<evidence type="ECO:0000256" key="5">
    <source>
        <dbReference type="ARBA" id="ARBA00022792"/>
    </source>
</evidence>
<evidence type="ECO:0000256" key="2">
    <source>
        <dbReference type="ARBA" id="ARBA00010320"/>
    </source>
</evidence>